<keyword evidence="2" id="KW-0812">Transmembrane</keyword>
<dbReference type="EMBL" id="JAHRHJ020000007">
    <property type="protein sequence ID" value="KAH9309843.1"/>
    <property type="molecule type" value="Genomic_DNA"/>
</dbReference>
<comment type="caution">
    <text evidence="3">The sequence shown here is derived from an EMBL/GenBank/DDBJ whole genome shotgun (WGS) entry which is preliminary data.</text>
</comment>
<dbReference type="InterPro" id="IPR025659">
    <property type="entry name" value="Tubby-like_C"/>
</dbReference>
<comment type="similarity">
    <text evidence="1">Belongs to the LOR family.</text>
</comment>
<keyword evidence="2" id="KW-1133">Transmembrane helix</keyword>
<evidence type="ECO:0000313" key="3">
    <source>
        <dbReference type="EMBL" id="KAH9309843.1"/>
    </source>
</evidence>
<evidence type="ECO:0000313" key="4">
    <source>
        <dbReference type="Proteomes" id="UP000824469"/>
    </source>
</evidence>
<protein>
    <submittedName>
        <fullName evidence="3">Uncharacterized protein</fullName>
    </submittedName>
</protein>
<organism evidence="3 4">
    <name type="scientific">Taxus chinensis</name>
    <name type="common">Chinese yew</name>
    <name type="synonym">Taxus wallichiana var. chinensis</name>
    <dbReference type="NCBI Taxonomy" id="29808"/>
    <lineage>
        <taxon>Eukaryota</taxon>
        <taxon>Viridiplantae</taxon>
        <taxon>Streptophyta</taxon>
        <taxon>Embryophyta</taxon>
        <taxon>Tracheophyta</taxon>
        <taxon>Spermatophyta</taxon>
        <taxon>Pinopsida</taxon>
        <taxon>Pinidae</taxon>
        <taxon>Conifers II</taxon>
        <taxon>Cupressales</taxon>
        <taxon>Taxaceae</taxon>
        <taxon>Taxus</taxon>
    </lineage>
</organism>
<dbReference type="InterPro" id="IPR007612">
    <property type="entry name" value="LOR"/>
</dbReference>
<proteinExistence type="inferred from homology"/>
<gene>
    <name evidence="3" type="ORF">KI387_037754</name>
</gene>
<dbReference type="AlphaFoldDB" id="A0AA38KTH2"/>
<dbReference type="Proteomes" id="UP000824469">
    <property type="component" value="Unassembled WGS sequence"/>
</dbReference>
<dbReference type="InterPro" id="IPR038595">
    <property type="entry name" value="LOR_sf"/>
</dbReference>
<evidence type="ECO:0000256" key="1">
    <source>
        <dbReference type="ARBA" id="ARBA00005437"/>
    </source>
</evidence>
<dbReference type="PANTHER" id="PTHR31087:SF58">
    <property type="entry name" value="OS07G0230700 PROTEIN"/>
    <property type="match status" value="1"/>
</dbReference>
<dbReference type="SUPFAM" id="SSF54518">
    <property type="entry name" value="Tubby C-terminal domain-like"/>
    <property type="match status" value="1"/>
</dbReference>
<sequence>MISMHRRWEAFKGDKIQEIVFTVKKSSIFQLKTALDVFLVSNTDQKVRDFHVEGSYFDRQCTILQGDRVVAEMKREFTMRNELLKNRFAVMVEAGVDCAFIVALVIILDEISTIYETSGEELLKEQFKTRIGDQMVL</sequence>
<keyword evidence="4" id="KW-1185">Reference proteome</keyword>
<dbReference type="OMA" id="NCCDEPL"/>
<dbReference type="Pfam" id="PF04525">
    <property type="entry name" value="LOR"/>
    <property type="match status" value="1"/>
</dbReference>
<dbReference type="PANTHER" id="PTHR31087">
    <property type="match status" value="1"/>
</dbReference>
<accession>A0AA38KTH2</accession>
<reference evidence="3 4" key="1">
    <citation type="journal article" date="2021" name="Nat. Plants">
        <title>The Taxus genome provides insights into paclitaxel biosynthesis.</title>
        <authorList>
            <person name="Xiong X."/>
            <person name="Gou J."/>
            <person name="Liao Q."/>
            <person name="Li Y."/>
            <person name="Zhou Q."/>
            <person name="Bi G."/>
            <person name="Li C."/>
            <person name="Du R."/>
            <person name="Wang X."/>
            <person name="Sun T."/>
            <person name="Guo L."/>
            <person name="Liang H."/>
            <person name="Lu P."/>
            <person name="Wu Y."/>
            <person name="Zhang Z."/>
            <person name="Ro D.K."/>
            <person name="Shang Y."/>
            <person name="Huang S."/>
            <person name="Yan J."/>
        </authorList>
    </citation>
    <scope>NUCLEOTIDE SEQUENCE [LARGE SCALE GENOMIC DNA]</scope>
    <source>
        <strain evidence="3">Ta-2019</strain>
    </source>
</reference>
<keyword evidence="2" id="KW-0472">Membrane</keyword>
<name>A0AA38KTH2_TAXCH</name>
<evidence type="ECO:0000256" key="2">
    <source>
        <dbReference type="SAM" id="Phobius"/>
    </source>
</evidence>
<feature type="transmembrane region" description="Helical" evidence="2">
    <location>
        <begin position="88"/>
        <end position="108"/>
    </location>
</feature>
<dbReference type="Gene3D" id="2.40.160.200">
    <property type="entry name" value="LURP1-related"/>
    <property type="match status" value="1"/>
</dbReference>